<dbReference type="Proteomes" id="UP000753908">
    <property type="component" value="Unassembled WGS sequence"/>
</dbReference>
<comment type="caution">
    <text evidence="1">The sequence shown here is derived from an EMBL/GenBank/DDBJ whole genome shotgun (WGS) entry which is preliminary data.</text>
</comment>
<protein>
    <submittedName>
        <fullName evidence="1">Uncharacterized protein</fullName>
    </submittedName>
</protein>
<proteinExistence type="predicted"/>
<gene>
    <name evidence="1" type="ORF">KME25_15655</name>
</gene>
<organism evidence="1 2">
    <name type="scientific">Symplocastrum torsivum CPER-KK1</name>
    <dbReference type="NCBI Taxonomy" id="450513"/>
    <lineage>
        <taxon>Bacteria</taxon>
        <taxon>Bacillati</taxon>
        <taxon>Cyanobacteriota</taxon>
        <taxon>Cyanophyceae</taxon>
        <taxon>Oscillatoriophycideae</taxon>
        <taxon>Oscillatoriales</taxon>
        <taxon>Microcoleaceae</taxon>
        <taxon>Symplocastrum</taxon>
    </lineage>
</organism>
<evidence type="ECO:0000313" key="1">
    <source>
        <dbReference type="EMBL" id="MBW4545862.1"/>
    </source>
</evidence>
<sequence length="66" mass="7493">MDLHSAQAPNNFFREDISEYVAQLQLHMALQARNLVPTLTKAADSREQLLEQTQATIEKLVSRQAI</sequence>
<name>A0A951UAG4_9CYAN</name>
<reference evidence="1" key="1">
    <citation type="submission" date="2021-05" db="EMBL/GenBank/DDBJ databases">
        <authorList>
            <person name="Pietrasiak N."/>
            <person name="Ward R."/>
            <person name="Stajich J.E."/>
            <person name="Kurbessoian T."/>
        </authorList>
    </citation>
    <scope>NUCLEOTIDE SEQUENCE</scope>
    <source>
        <strain evidence="1">CPER-KK1</strain>
    </source>
</reference>
<evidence type="ECO:0000313" key="2">
    <source>
        <dbReference type="Proteomes" id="UP000753908"/>
    </source>
</evidence>
<dbReference type="EMBL" id="JAHHIF010000019">
    <property type="protein sequence ID" value="MBW4545862.1"/>
    <property type="molecule type" value="Genomic_DNA"/>
</dbReference>
<dbReference type="AlphaFoldDB" id="A0A951UAG4"/>
<reference evidence="1" key="2">
    <citation type="journal article" date="2022" name="Microbiol. Resour. Announc.">
        <title>Metagenome Sequencing to Explore Phylogenomics of Terrestrial Cyanobacteria.</title>
        <authorList>
            <person name="Ward R.D."/>
            <person name="Stajich J.E."/>
            <person name="Johansen J.R."/>
            <person name="Huntemann M."/>
            <person name="Clum A."/>
            <person name="Foster B."/>
            <person name="Foster B."/>
            <person name="Roux S."/>
            <person name="Palaniappan K."/>
            <person name="Varghese N."/>
            <person name="Mukherjee S."/>
            <person name="Reddy T.B.K."/>
            <person name="Daum C."/>
            <person name="Copeland A."/>
            <person name="Chen I.A."/>
            <person name="Ivanova N.N."/>
            <person name="Kyrpides N.C."/>
            <person name="Shapiro N."/>
            <person name="Eloe-Fadrosh E.A."/>
            <person name="Pietrasiak N."/>
        </authorList>
    </citation>
    <scope>NUCLEOTIDE SEQUENCE</scope>
    <source>
        <strain evidence="1">CPER-KK1</strain>
    </source>
</reference>
<accession>A0A951UAG4</accession>